<dbReference type="PANTHER" id="PTHR11669">
    <property type="entry name" value="REPLICATION FACTOR C / DNA POLYMERASE III GAMMA-TAU SUBUNIT"/>
    <property type="match status" value="1"/>
</dbReference>
<dbReference type="Gene3D" id="3.40.50.300">
    <property type="entry name" value="P-loop containing nucleotide triphosphate hydrolases"/>
    <property type="match status" value="1"/>
</dbReference>
<dbReference type="GO" id="GO:0003887">
    <property type="term" value="F:DNA-directed DNA polymerase activity"/>
    <property type="evidence" value="ECO:0007669"/>
    <property type="project" value="InterPro"/>
</dbReference>
<name>A0A255DZ84_9ACTN</name>
<organism evidence="1 2">
    <name type="scientific">Parenemella sanctibonifatiensis</name>
    <dbReference type="NCBI Taxonomy" id="2016505"/>
    <lineage>
        <taxon>Bacteria</taxon>
        <taxon>Bacillati</taxon>
        <taxon>Actinomycetota</taxon>
        <taxon>Actinomycetes</taxon>
        <taxon>Propionibacteriales</taxon>
        <taxon>Propionibacteriaceae</taxon>
        <taxon>Parenemella</taxon>
    </lineage>
</organism>
<proteinExistence type="predicted"/>
<dbReference type="InterPro" id="IPR004622">
    <property type="entry name" value="DNA_pol_HolB"/>
</dbReference>
<evidence type="ECO:0000313" key="1">
    <source>
        <dbReference type="EMBL" id="OYN84618.1"/>
    </source>
</evidence>
<dbReference type="Proteomes" id="UP000216533">
    <property type="component" value="Unassembled WGS sequence"/>
</dbReference>
<dbReference type="NCBIfam" id="NF005926">
    <property type="entry name" value="PRK07940.1"/>
    <property type="match status" value="1"/>
</dbReference>
<accession>A0A255DZ84</accession>
<dbReference type="SUPFAM" id="SSF52540">
    <property type="entry name" value="P-loop containing nucleoside triphosphate hydrolases"/>
    <property type="match status" value="1"/>
</dbReference>
<dbReference type="InterPro" id="IPR027417">
    <property type="entry name" value="P-loop_NTPase"/>
</dbReference>
<gene>
    <name evidence="1" type="primary">holB</name>
    <name evidence="1" type="ORF">CGZ92_12335</name>
</gene>
<dbReference type="RefSeq" id="WP_094451681.1">
    <property type="nucleotide sequence ID" value="NZ_NMVI01000027.1"/>
</dbReference>
<dbReference type="EMBL" id="NMVI01000027">
    <property type="protein sequence ID" value="OYN84618.1"/>
    <property type="molecule type" value="Genomic_DNA"/>
</dbReference>
<dbReference type="PANTHER" id="PTHR11669:SF8">
    <property type="entry name" value="DNA POLYMERASE III SUBUNIT DELTA"/>
    <property type="match status" value="1"/>
</dbReference>
<protein>
    <submittedName>
        <fullName evidence="1">DNA polymerase III subunit delta</fullName>
    </submittedName>
</protein>
<dbReference type="AlphaFoldDB" id="A0A255DZ84"/>
<dbReference type="NCBIfam" id="TIGR00678">
    <property type="entry name" value="holB"/>
    <property type="match status" value="1"/>
</dbReference>
<dbReference type="Pfam" id="PF13177">
    <property type="entry name" value="DNA_pol3_delta2"/>
    <property type="match status" value="1"/>
</dbReference>
<dbReference type="GO" id="GO:0006261">
    <property type="term" value="P:DNA-templated DNA replication"/>
    <property type="evidence" value="ECO:0007669"/>
    <property type="project" value="TreeGrafter"/>
</dbReference>
<evidence type="ECO:0000313" key="2">
    <source>
        <dbReference type="Proteomes" id="UP000216533"/>
    </source>
</evidence>
<comment type="caution">
    <text evidence="1">The sequence shown here is derived from an EMBL/GenBank/DDBJ whole genome shotgun (WGS) entry which is preliminary data.</text>
</comment>
<dbReference type="GO" id="GO:0008408">
    <property type="term" value="F:3'-5' exonuclease activity"/>
    <property type="evidence" value="ECO:0007669"/>
    <property type="project" value="InterPro"/>
</dbReference>
<dbReference type="InterPro" id="IPR050238">
    <property type="entry name" value="DNA_Rep/Repair_Clamp_Loader"/>
</dbReference>
<sequence>MTTAGGEEQTVMTGVWQDVVGQHRAAEVLQRAAIAGADRDRHAMSHAWLFTGPPGSGRSNAALAFAAALQCERRIGCGECRACRSVMSGNHPDVTSVRTEKLSIGVDEVRELVRSAALAPATGRHQVMVVEDADRVTERGADALLKSIEEPAPRTVWILCAPTPEDLIVTIRSRCRQLRLVTPSVDAIADLLVRRDGCDAETARLAARASQGHIGRARALARHPEVRERRREVLLLPTRLTSLAACLTAAQKLVDSTAAEASRRTGELDKTEAAELAEQLGEGSGKGRRQRHVAAAFRDLEEQQKLRSKRLQRDGLASAISELTAFYRDVMARQLGAAAEPVNPDLMAEVAQVADASTPEVTVRRLDALEACMVALEGNVAPLLAVEALMVKLGLPA</sequence>
<reference evidence="1 2" key="1">
    <citation type="submission" date="2017-07" db="EMBL/GenBank/DDBJ databases">
        <title>Draft whole genome sequences of clinical Proprionibacteriaceae strains.</title>
        <authorList>
            <person name="Bernier A.-M."/>
            <person name="Bernard K."/>
            <person name="Domingo M.-C."/>
        </authorList>
    </citation>
    <scope>NUCLEOTIDE SEQUENCE [LARGE SCALE GENOMIC DNA]</scope>
    <source>
        <strain evidence="1 2">NML 160184</strain>
    </source>
</reference>